<accession>A0A371XB90</accession>
<dbReference type="AlphaFoldDB" id="A0A371XB90"/>
<protein>
    <recommendedName>
        <fullName evidence="4">Integrase</fullName>
    </recommendedName>
</protein>
<dbReference type="Proteomes" id="UP000264310">
    <property type="component" value="Unassembled WGS sequence"/>
</dbReference>
<comment type="caution">
    <text evidence="2">The sequence shown here is derived from an EMBL/GenBank/DDBJ whole genome shotgun (WGS) entry which is preliminary data.</text>
</comment>
<dbReference type="GO" id="GO:0006310">
    <property type="term" value="P:DNA recombination"/>
    <property type="evidence" value="ECO:0007669"/>
    <property type="project" value="UniProtKB-KW"/>
</dbReference>
<sequence>MRKDRPGYKYRRRANGTLAHYWDPKRAVKGAPAWAKPQPIADDATDEQIVEICQALTDELRGKMDDTGPAVAYDGTLGSLLKLYRHDDLSPFQALKASTRARDYLPMLALIEETVGDRFVEELNGDDFRRWNKKWGNHGANVHRGHNAIRKLRAVLSYGTQKRFDDCRRAREILSLIRFEAPKARTVMLEYDHAVAVVEQAIKLERFSIALTQALQWDTALRRIDIIGEWLPAKAGEGGIVRGNTRWQGPSASVISSDLILTIEATSKTGSRSSHDLTLCPLTMLVLSKFDLPKIGPLIVNEKTKAPWRENYYAQAWREIAKDAGVPDHVWSMDTRAGAISETEAVSGIEAARKLATHSNAKTTLRYVRSDVLESNRATALARQKLRP</sequence>
<dbReference type="GO" id="GO:0003677">
    <property type="term" value="F:DNA binding"/>
    <property type="evidence" value="ECO:0007669"/>
    <property type="project" value="InterPro"/>
</dbReference>
<keyword evidence="3" id="KW-1185">Reference proteome</keyword>
<dbReference type="GO" id="GO:0015074">
    <property type="term" value="P:DNA integration"/>
    <property type="evidence" value="ECO:0007669"/>
    <property type="project" value="InterPro"/>
</dbReference>
<evidence type="ECO:0008006" key="4">
    <source>
        <dbReference type="Google" id="ProtNLM"/>
    </source>
</evidence>
<dbReference type="InterPro" id="IPR011010">
    <property type="entry name" value="DNA_brk_join_enz"/>
</dbReference>
<organism evidence="2 3">
    <name type="scientific">Fulvimarina endophytica</name>
    <dbReference type="NCBI Taxonomy" id="2293836"/>
    <lineage>
        <taxon>Bacteria</taxon>
        <taxon>Pseudomonadati</taxon>
        <taxon>Pseudomonadota</taxon>
        <taxon>Alphaproteobacteria</taxon>
        <taxon>Hyphomicrobiales</taxon>
        <taxon>Aurantimonadaceae</taxon>
        <taxon>Fulvimarina</taxon>
    </lineage>
</organism>
<dbReference type="SUPFAM" id="SSF56349">
    <property type="entry name" value="DNA breaking-rejoining enzymes"/>
    <property type="match status" value="1"/>
</dbReference>
<evidence type="ECO:0000313" key="2">
    <source>
        <dbReference type="EMBL" id="RFC66497.1"/>
    </source>
</evidence>
<dbReference type="Gene3D" id="1.10.443.10">
    <property type="entry name" value="Intergrase catalytic core"/>
    <property type="match status" value="1"/>
</dbReference>
<reference evidence="2 3" key="1">
    <citation type="submission" date="2018-08" db="EMBL/GenBank/DDBJ databases">
        <title>Fulvimarina sp. 85, whole genome shotgun sequence.</title>
        <authorList>
            <person name="Tuo L."/>
        </authorList>
    </citation>
    <scope>NUCLEOTIDE SEQUENCE [LARGE SCALE GENOMIC DNA]</scope>
    <source>
        <strain evidence="2 3">85</strain>
    </source>
</reference>
<evidence type="ECO:0000256" key="1">
    <source>
        <dbReference type="ARBA" id="ARBA00023172"/>
    </source>
</evidence>
<gene>
    <name evidence="2" type="ORF">DYI37_03395</name>
</gene>
<dbReference type="EMBL" id="QURL01000001">
    <property type="protein sequence ID" value="RFC66497.1"/>
    <property type="molecule type" value="Genomic_DNA"/>
</dbReference>
<dbReference type="InterPro" id="IPR013762">
    <property type="entry name" value="Integrase-like_cat_sf"/>
</dbReference>
<proteinExistence type="predicted"/>
<evidence type="ECO:0000313" key="3">
    <source>
        <dbReference type="Proteomes" id="UP000264310"/>
    </source>
</evidence>
<keyword evidence="1" id="KW-0233">DNA recombination</keyword>
<name>A0A371XB90_9HYPH</name>